<comment type="caution">
    <text evidence="1">The sequence shown here is derived from an EMBL/GenBank/DDBJ whole genome shotgun (WGS) entry which is preliminary data.</text>
</comment>
<reference evidence="1" key="1">
    <citation type="journal article" date="2022" name="Int. J. Mol. Sci.">
        <title>Draft Genome of Tanacetum Coccineum: Genomic Comparison of Closely Related Tanacetum-Family Plants.</title>
        <authorList>
            <person name="Yamashiro T."/>
            <person name="Shiraishi A."/>
            <person name="Nakayama K."/>
            <person name="Satake H."/>
        </authorList>
    </citation>
    <scope>NUCLEOTIDE SEQUENCE</scope>
</reference>
<accession>A0ABQ5DQX1</accession>
<proteinExistence type="predicted"/>
<dbReference type="Proteomes" id="UP001151760">
    <property type="component" value="Unassembled WGS sequence"/>
</dbReference>
<name>A0ABQ5DQX1_9ASTR</name>
<keyword evidence="2" id="KW-1185">Reference proteome</keyword>
<protein>
    <submittedName>
        <fullName evidence="1">Uncharacterized protein</fullName>
    </submittedName>
</protein>
<gene>
    <name evidence="1" type="ORF">Tco_0940531</name>
</gene>
<organism evidence="1 2">
    <name type="scientific">Tanacetum coccineum</name>
    <dbReference type="NCBI Taxonomy" id="301880"/>
    <lineage>
        <taxon>Eukaryota</taxon>
        <taxon>Viridiplantae</taxon>
        <taxon>Streptophyta</taxon>
        <taxon>Embryophyta</taxon>
        <taxon>Tracheophyta</taxon>
        <taxon>Spermatophyta</taxon>
        <taxon>Magnoliopsida</taxon>
        <taxon>eudicotyledons</taxon>
        <taxon>Gunneridae</taxon>
        <taxon>Pentapetalae</taxon>
        <taxon>asterids</taxon>
        <taxon>campanulids</taxon>
        <taxon>Asterales</taxon>
        <taxon>Asteraceae</taxon>
        <taxon>Asteroideae</taxon>
        <taxon>Anthemideae</taxon>
        <taxon>Anthemidinae</taxon>
        <taxon>Tanacetum</taxon>
    </lineage>
</organism>
<evidence type="ECO:0000313" key="2">
    <source>
        <dbReference type="Proteomes" id="UP001151760"/>
    </source>
</evidence>
<dbReference type="EMBL" id="BQNB010015495">
    <property type="protein sequence ID" value="GJT40666.1"/>
    <property type="molecule type" value="Genomic_DNA"/>
</dbReference>
<reference evidence="1" key="2">
    <citation type="submission" date="2022-01" db="EMBL/GenBank/DDBJ databases">
        <authorList>
            <person name="Yamashiro T."/>
            <person name="Shiraishi A."/>
            <person name="Satake H."/>
            <person name="Nakayama K."/>
        </authorList>
    </citation>
    <scope>NUCLEOTIDE SEQUENCE</scope>
</reference>
<sequence>MRRIGLLFHGRCKNLMLWDEDDEWLMAPVTPPNGFRHVPSTYEVGGNLEYKHRVLMRKMEAASDLEVASSIAIKEIHPRVATVEGQVQGMASHVVHVVSKLEEMETRVQQVESRVDIHPGGQTAMLREDVIVGLRQQVQTLQTALHGAELQNQ</sequence>
<evidence type="ECO:0000313" key="1">
    <source>
        <dbReference type="EMBL" id="GJT40666.1"/>
    </source>
</evidence>